<reference evidence="1 3" key="1">
    <citation type="journal article" date="2012" name="Nature">
        <title>Algal genomes reveal evolutionary mosaicism and the fate of nucleomorphs.</title>
        <authorList>
            <consortium name="DOE Joint Genome Institute"/>
            <person name="Curtis B.A."/>
            <person name="Tanifuji G."/>
            <person name="Burki F."/>
            <person name="Gruber A."/>
            <person name="Irimia M."/>
            <person name="Maruyama S."/>
            <person name="Arias M.C."/>
            <person name="Ball S.G."/>
            <person name="Gile G.H."/>
            <person name="Hirakawa Y."/>
            <person name="Hopkins J.F."/>
            <person name="Kuo A."/>
            <person name="Rensing S.A."/>
            <person name="Schmutz J."/>
            <person name="Symeonidi A."/>
            <person name="Elias M."/>
            <person name="Eveleigh R.J."/>
            <person name="Herman E.K."/>
            <person name="Klute M.J."/>
            <person name="Nakayama T."/>
            <person name="Obornik M."/>
            <person name="Reyes-Prieto A."/>
            <person name="Armbrust E.V."/>
            <person name="Aves S.J."/>
            <person name="Beiko R.G."/>
            <person name="Coutinho P."/>
            <person name="Dacks J.B."/>
            <person name="Durnford D.G."/>
            <person name="Fast N.M."/>
            <person name="Green B.R."/>
            <person name="Grisdale C.J."/>
            <person name="Hempel F."/>
            <person name="Henrissat B."/>
            <person name="Hoppner M.P."/>
            <person name="Ishida K."/>
            <person name="Kim E."/>
            <person name="Koreny L."/>
            <person name="Kroth P.G."/>
            <person name="Liu Y."/>
            <person name="Malik S.B."/>
            <person name="Maier U.G."/>
            <person name="McRose D."/>
            <person name="Mock T."/>
            <person name="Neilson J.A."/>
            <person name="Onodera N.T."/>
            <person name="Poole A.M."/>
            <person name="Pritham E.J."/>
            <person name="Richards T.A."/>
            <person name="Rocap G."/>
            <person name="Roy S.W."/>
            <person name="Sarai C."/>
            <person name="Schaack S."/>
            <person name="Shirato S."/>
            <person name="Slamovits C.H."/>
            <person name="Spencer D.F."/>
            <person name="Suzuki S."/>
            <person name="Worden A.Z."/>
            <person name="Zauner S."/>
            <person name="Barry K."/>
            <person name="Bell C."/>
            <person name="Bharti A.K."/>
            <person name="Crow J.A."/>
            <person name="Grimwood J."/>
            <person name="Kramer R."/>
            <person name="Lindquist E."/>
            <person name="Lucas S."/>
            <person name="Salamov A."/>
            <person name="McFadden G.I."/>
            <person name="Lane C.E."/>
            <person name="Keeling P.J."/>
            <person name="Gray M.W."/>
            <person name="Grigoriev I.V."/>
            <person name="Archibald J.M."/>
        </authorList>
    </citation>
    <scope>NUCLEOTIDE SEQUENCE</scope>
    <source>
        <strain evidence="1 3">CCMP2712</strain>
    </source>
</reference>
<dbReference type="EnsemblProtists" id="EKX32610">
    <property type="protein sequence ID" value="EKX32610"/>
    <property type="gene ID" value="GUITHDRAFT_156272"/>
</dbReference>
<protein>
    <submittedName>
        <fullName evidence="1 2">Uncharacterized protein</fullName>
    </submittedName>
</protein>
<dbReference type="AlphaFoldDB" id="L1I9S8"/>
<feature type="non-terminal residue" evidence="1">
    <location>
        <position position="250"/>
    </location>
</feature>
<dbReference type="PaxDb" id="55529-EKX32610"/>
<reference evidence="2" key="3">
    <citation type="submission" date="2015-06" db="UniProtKB">
        <authorList>
            <consortium name="EnsemblProtists"/>
        </authorList>
    </citation>
    <scope>IDENTIFICATION</scope>
</reference>
<dbReference type="RefSeq" id="XP_005819590.1">
    <property type="nucleotide sequence ID" value="XM_005819533.1"/>
</dbReference>
<name>L1I9S8_GUITC</name>
<accession>L1I9S8</accession>
<dbReference type="HOGENOM" id="CLU_1113810_0_0_1"/>
<sequence>MIKSSLLSGAKSNMTVVFSVSGPVHTGAVLTINITEERLEFSDYLPPSSATAGWEVLYEVGLLLVKYVAPQTIPESTVNTVELLNVLNPAGAFSVNYIVSLNSTVTAKSSHRSNYVIAYKPNALLRVESNLDNYVVASQPQLNLAVQIRNPLPRDARLSIDLPSTFSVLSSFATSNLSGPDCSIAITDVVGLSIRLQRVPSRESNCSAMPAQSWVNLTFHGFGSQLFSGRVPAVQVTTLTKDGYEIDHGL</sequence>
<gene>
    <name evidence="1" type="ORF">GUITHDRAFT_156272</name>
</gene>
<keyword evidence="3" id="KW-1185">Reference proteome</keyword>
<dbReference type="KEGG" id="gtt:GUITHDRAFT_156272"/>
<organism evidence="1">
    <name type="scientific">Guillardia theta (strain CCMP2712)</name>
    <name type="common">Cryptophyte</name>
    <dbReference type="NCBI Taxonomy" id="905079"/>
    <lineage>
        <taxon>Eukaryota</taxon>
        <taxon>Cryptophyceae</taxon>
        <taxon>Pyrenomonadales</taxon>
        <taxon>Geminigeraceae</taxon>
        <taxon>Guillardia</taxon>
    </lineage>
</organism>
<dbReference type="EMBL" id="JH993180">
    <property type="protein sequence ID" value="EKX32610.1"/>
    <property type="molecule type" value="Genomic_DNA"/>
</dbReference>
<evidence type="ECO:0000313" key="1">
    <source>
        <dbReference type="EMBL" id="EKX32610.1"/>
    </source>
</evidence>
<reference evidence="3" key="2">
    <citation type="submission" date="2012-11" db="EMBL/GenBank/DDBJ databases">
        <authorList>
            <person name="Kuo A."/>
            <person name="Curtis B.A."/>
            <person name="Tanifuji G."/>
            <person name="Burki F."/>
            <person name="Gruber A."/>
            <person name="Irimia M."/>
            <person name="Maruyama S."/>
            <person name="Arias M.C."/>
            <person name="Ball S.G."/>
            <person name="Gile G.H."/>
            <person name="Hirakawa Y."/>
            <person name="Hopkins J.F."/>
            <person name="Rensing S.A."/>
            <person name="Schmutz J."/>
            <person name="Symeonidi A."/>
            <person name="Elias M."/>
            <person name="Eveleigh R.J."/>
            <person name="Herman E.K."/>
            <person name="Klute M.J."/>
            <person name="Nakayama T."/>
            <person name="Obornik M."/>
            <person name="Reyes-Prieto A."/>
            <person name="Armbrust E.V."/>
            <person name="Aves S.J."/>
            <person name="Beiko R.G."/>
            <person name="Coutinho P."/>
            <person name="Dacks J.B."/>
            <person name="Durnford D.G."/>
            <person name="Fast N.M."/>
            <person name="Green B.R."/>
            <person name="Grisdale C."/>
            <person name="Hempe F."/>
            <person name="Henrissat B."/>
            <person name="Hoppner M.P."/>
            <person name="Ishida K.-I."/>
            <person name="Kim E."/>
            <person name="Koreny L."/>
            <person name="Kroth P.G."/>
            <person name="Liu Y."/>
            <person name="Malik S.-B."/>
            <person name="Maier U.G."/>
            <person name="McRose D."/>
            <person name="Mock T."/>
            <person name="Neilson J.A."/>
            <person name="Onodera N.T."/>
            <person name="Poole A.M."/>
            <person name="Pritham E.J."/>
            <person name="Richards T.A."/>
            <person name="Rocap G."/>
            <person name="Roy S.W."/>
            <person name="Sarai C."/>
            <person name="Schaack S."/>
            <person name="Shirato S."/>
            <person name="Slamovits C.H."/>
            <person name="Spencer D.F."/>
            <person name="Suzuki S."/>
            <person name="Worden A.Z."/>
            <person name="Zauner S."/>
            <person name="Barry K."/>
            <person name="Bell C."/>
            <person name="Bharti A.K."/>
            <person name="Crow J.A."/>
            <person name="Grimwood J."/>
            <person name="Kramer R."/>
            <person name="Lindquist E."/>
            <person name="Lucas S."/>
            <person name="Salamov A."/>
            <person name="McFadden G.I."/>
            <person name="Lane C.E."/>
            <person name="Keeling P.J."/>
            <person name="Gray M.W."/>
            <person name="Grigoriev I.V."/>
            <person name="Archibald J.M."/>
        </authorList>
    </citation>
    <scope>NUCLEOTIDE SEQUENCE</scope>
    <source>
        <strain evidence="3">CCMP2712</strain>
    </source>
</reference>
<dbReference type="Proteomes" id="UP000011087">
    <property type="component" value="Unassembled WGS sequence"/>
</dbReference>
<evidence type="ECO:0000313" key="2">
    <source>
        <dbReference type="EnsemblProtists" id="EKX32610"/>
    </source>
</evidence>
<proteinExistence type="predicted"/>
<dbReference type="GeneID" id="17289350"/>
<evidence type="ECO:0000313" key="3">
    <source>
        <dbReference type="Proteomes" id="UP000011087"/>
    </source>
</evidence>